<dbReference type="Gene3D" id="1.10.8.430">
    <property type="entry name" value="Helical domain of apoptotic protease-activating factors"/>
    <property type="match status" value="1"/>
</dbReference>
<dbReference type="PRINTS" id="PR00364">
    <property type="entry name" value="DISEASERSIST"/>
</dbReference>
<dbReference type="InterPro" id="IPR000157">
    <property type="entry name" value="TIR_dom"/>
</dbReference>
<dbReference type="Gene3D" id="3.40.50.10140">
    <property type="entry name" value="Toll/interleukin-1 receptor homology (TIR) domain"/>
    <property type="match status" value="1"/>
</dbReference>
<dbReference type="InterPro" id="IPR002182">
    <property type="entry name" value="NB-ARC"/>
</dbReference>
<dbReference type="SUPFAM" id="SSF52200">
    <property type="entry name" value="Toll/Interleukin receptor TIR domain"/>
    <property type="match status" value="1"/>
</dbReference>
<gene>
    <name evidence="7 8 9" type="primary">LOC101499873</name>
</gene>
<sequence>MSSSFASSSISSSVVSLKKYDVFLSFRGEDTRRNFTSHLYDALSRKKVETFIDNNELKKGDEISPALAKAIEESHASIVIFSENYASSKWCLNELKKILECKKDKEQIVIPVFYNIDPSHVRKQTGSYQKAFAEHKRDLMYNNDKLQKWKAALTEAANLVGWDSQKYRIESDFIKDIVKDVLRQLNLRYPYEIKGVVGIEKNYEQIESMLKIGSNDVRVLGIWGMGGIGKTTLAKALYSKLCSQFEGRCFVNVMDESKKYGLNVVHNNFYSTLLEEENLHHDAPYIEAPFSMRRIARKKVFIVLDGVETSEQIEDLILKIDELGVGSRVIITTRNKHIFSQFSKCEIYEVKELKKHDSLQLFNLTVFGDEHPKIGYEDLSESVVSYCKGNPLALKVLGANLRSRGKESWENELKKLQKIPNGRIYNVLKLSYDDLDCSQKAIFLDIACLLREEHKDFIIDLLEACDFFAISGIEVLLDKALIQLKLIWHVISDIDTIEMHDLLQEMGREIVNQESQDPGKRSRLWKAEEISDVLKKNKGTEAVEGITFHSTEVGDLYLNADSFRRMTNLRYLKIYNIYDGRICNVYFPDGLEWLSDKLRYLRWDGYCLESLPSTFCAEMLTELHMSHSKLKKLWDGVQNLLNLTIIWLESSKDLIEIPDLSKATNLERVYLSECESLCQLHPSIFSLPRLTHLGLGGCIKIESLKTNIHSKSLSKLLLDGCSSLMEFSVTSEEMTYLTLRGTAIHELPSSIWRNTKLTFLDLTECCKLNTVGLSNDPQLWSITVLNLCGCSQINALNLLFILDGIQSLKQLKLNECFNLEVLPDNIQNHSRLEWLDLDDCRILVSLSELPPSVLYLKAANCTYLDTDSTQQSLLENMLQTFSEYHSDEGVDAFSFLPGTRVPFKFDFQTLEASITIPPIPKSDLCGFIFCIILSEGFNVYHHALHCFIFEHGKEVDRCRISHSYLGTLISDHVWICWHDYNRQESGSSDCNLSFQFILEAHKEQSWWSTEGIKGCGVLPVYASLERELELDGSSISEEIVELISNAQAMKNDIDELQPRAIGSEVRSSNNENEDDHEQPYSHSEVEDLNEKSCGCSIGLFLRHLLKRVERIIQIRNDLRSLSPSSQVK</sequence>
<keyword evidence="1" id="KW-0433">Leucine-rich repeat</keyword>
<evidence type="ECO:0000313" key="6">
    <source>
        <dbReference type="Proteomes" id="UP000087171"/>
    </source>
</evidence>
<dbReference type="OrthoDB" id="1749092at2759"/>
<dbReference type="FunFam" id="3.40.50.10140:FF:000007">
    <property type="entry name" value="Disease resistance protein (TIR-NBS-LRR class)"/>
    <property type="match status" value="1"/>
</dbReference>
<keyword evidence="2" id="KW-0677">Repeat</keyword>
<dbReference type="InterPro" id="IPR044974">
    <property type="entry name" value="Disease_R_plants"/>
</dbReference>
<dbReference type="Pfam" id="PF00931">
    <property type="entry name" value="NB-ARC"/>
    <property type="match status" value="1"/>
</dbReference>
<dbReference type="PaxDb" id="3827-XP_004516106.1"/>
<proteinExistence type="predicted"/>
<dbReference type="InterPro" id="IPR027417">
    <property type="entry name" value="P-loop_NTPase"/>
</dbReference>
<evidence type="ECO:0000256" key="1">
    <source>
        <dbReference type="ARBA" id="ARBA00022614"/>
    </source>
</evidence>
<dbReference type="KEGG" id="cam:101499873"/>
<evidence type="ECO:0000313" key="9">
    <source>
        <dbReference type="RefSeq" id="XP_012567488.1"/>
    </source>
</evidence>
<dbReference type="InterPro" id="IPR011713">
    <property type="entry name" value="Leu-rich_rpt_3"/>
</dbReference>
<dbReference type="Gene3D" id="3.40.50.300">
    <property type="entry name" value="P-loop containing nucleotide triphosphate hydrolases"/>
    <property type="match status" value="1"/>
</dbReference>
<feature type="domain" description="TIR" evidence="5">
    <location>
        <begin position="18"/>
        <end position="185"/>
    </location>
</feature>
<dbReference type="SUPFAM" id="SSF52058">
    <property type="entry name" value="L domain-like"/>
    <property type="match status" value="1"/>
</dbReference>
<dbReference type="GO" id="GO:0007165">
    <property type="term" value="P:signal transduction"/>
    <property type="evidence" value="ECO:0007669"/>
    <property type="project" value="InterPro"/>
</dbReference>
<evidence type="ECO:0000256" key="3">
    <source>
        <dbReference type="ARBA" id="ARBA00023027"/>
    </source>
</evidence>
<organism evidence="6 9">
    <name type="scientific">Cicer arietinum</name>
    <name type="common">Chickpea</name>
    <name type="synonym">Garbanzo</name>
    <dbReference type="NCBI Taxonomy" id="3827"/>
    <lineage>
        <taxon>Eukaryota</taxon>
        <taxon>Viridiplantae</taxon>
        <taxon>Streptophyta</taxon>
        <taxon>Embryophyta</taxon>
        <taxon>Tracheophyta</taxon>
        <taxon>Spermatophyta</taxon>
        <taxon>Magnoliopsida</taxon>
        <taxon>eudicotyledons</taxon>
        <taxon>Gunneridae</taxon>
        <taxon>Pentapetalae</taxon>
        <taxon>rosids</taxon>
        <taxon>fabids</taxon>
        <taxon>Fabales</taxon>
        <taxon>Fabaceae</taxon>
        <taxon>Papilionoideae</taxon>
        <taxon>50 kb inversion clade</taxon>
        <taxon>NPAAA clade</taxon>
        <taxon>Hologalegina</taxon>
        <taxon>IRL clade</taxon>
        <taxon>Cicereae</taxon>
        <taxon>Cicer</taxon>
    </lineage>
</organism>
<dbReference type="RefSeq" id="XP_004516106.1">
    <property type="nucleotide sequence ID" value="XM_004516049.3"/>
</dbReference>
<keyword evidence="6" id="KW-1185">Reference proteome</keyword>
<dbReference type="PANTHER" id="PTHR11017:SF243">
    <property type="entry name" value="ADP-RIBOSYL CYCLASE_CYCLIC ADP-RIBOSE HYDROLASE"/>
    <property type="match status" value="1"/>
</dbReference>
<feature type="region of interest" description="Disordered" evidence="4">
    <location>
        <begin position="1064"/>
        <end position="1085"/>
    </location>
</feature>
<dbReference type="Pfam" id="PF07725">
    <property type="entry name" value="LRR_3"/>
    <property type="match status" value="1"/>
</dbReference>
<name>A0A1S3DW80_CICAR</name>
<evidence type="ECO:0000313" key="8">
    <source>
        <dbReference type="RefSeq" id="XP_004516107.1"/>
    </source>
</evidence>
<dbReference type="GO" id="GO:0006952">
    <property type="term" value="P:defense response"/>
    <property type="evidence" value="ECO:0007669"/>
    <property type="project" value="InterPro"/>
</dbReference>
<dbReference type="GO" id="GO:0043531">
    <property type="term" value="F:ADP binding"/>
    <property type="evidence" value="ECO:0007669"/>
    <property type="project" value="InterPro"/>
</dbReference>
<dbReference type="Pfam" id="PF23282">
    <property type="entry name" value="WHD_ROQ1"/>
    <property type="match status" value="1"/>
</dbReference>
<dbReference type="RefSeq" id="XP_012567488.1">
    <property type="nucleotide sequence ID" value="XM_012712034.2"/>
</dbReference>
<dbReference type="PROSITE" id="PS50104">
    <property type="entry name" value="TIR"/>
    <property type="match status" value="1"/>
</dbReference>
<dbReference type="SMART" id="SM00255">
    <property type="entry name" value="TIR"/>
    <property type="match status" value="1"/>
</dbReference>
<dbReference type="InterPro" id="IPR058192">
    <property type="entry name" value="WHD_ROQ1-like"/>
</dbReference>
<evidence type="ECO:0000256" key="4">
    <source>
        <dbReference type="SAM" id="MobiDB-lite"/>
    </source>
</evidence>
<dbReference type="SUPFAM" id="SSF52540">
    <property type="entry name" value="P-loop containing nucleoside triphosphate hydrolases"/>
    <property type="match status" value="1"/>
</dbReference>
<dbReference type="Proteomes" id="UP000087171">
    <property type="component" value="Unplaced"/>
</dbReference>
<keyword evidence="3" id="KW-0520">NAD</keyword>
<dbReference type="PANTHER" id="PTHR11017">
    <property type="entry name" value="LEUCINE-RICH REPEAT-CONTAINING PROTEIN"/>
    <property type="match status" value="1"/>
</dbReference>
<evidence type="ECO:0000313" key="7">
    <source>
        <dbReference type="RefSeq" id="XP_004516106.1"/>
    </source>
</evidence>
<dbReference type="InterPro" id="IPR035897">
    <property type="entry name" value="Toll_tir_struct_dom_sf"/>
</dbReference>
<dbReference type="AlphaFoldDB" id="A0A1S3DW80"/>
<dbReference type="GeneID" id="101499873"/>
<accession>A0A1S3DW80</accession>
<dbReference type="Gene3D" id="3.80.10.10">
    <property type="entry name" value="Ribonuclease Inhibitor"/>
    <property type="match status" value="2"/>
</dbReference>
<reference evidence="7 8" key="1">
    <citation type="submission" date="2025-04" db="UniProtKB">
        <authorList>
            <consortium name="RefSeq"/>
        </authorList>
    </citation>
    <scope>IDENTIFICATION</scope>
    <source>
        <tissue evidence="7 8">Etiolated seedlings</tissue>
    </source>
</reference>
<evidence type="ECO:0000259" key="5">
    <source>
        <dbReference type="PROSITE" id="PS50104"/>
    </source>
</evidence>
<dbReference type="InterPro" id="IPR032675">
    <property type="entry name" value="LRR_dom_sf"/>
</dbReference>
<dbReference type="InterPro" id="IPR042197">
    <property type="entry name" value="Apaf_helical"/>
</dbReference>
<evidence type="ECO:0000256" key="2">
    <source>
        <dbReference type="ARBA" id="ARBA00022737"/>
    </source>
</evidence>
<dbReference type="RefSeq" id="XP_004516107.1">
    <property type="nucleotide sequence ID" value="XM_004516050.3"/>
</dbReference>
<dbReference type="Pfam" id="PF01582">
    <property type="entry name" value="TIR"/>
    <property type="match status" value="1"/>
</dbReference>
<protein>
    <submittedName>
        <fullName evidence="7 8">TMV resistance protein N-like isoform X1</fullName>
    </submittedName>
</protein>